<feature type="domain" description="CobE/GbiG C-terminal" evidence="1">
    <location>
        <begin position="2"/>
        <end position="116"/>
    </location>
</feature>
<reference evidence="2 3" key="1">
    <citation type="submission" date="2019-02" db="EMBL/GenBank/DDBJ databases">
        <authorList>
            <person name="Feng G."/>
        </authorList>
    </citation>
    <scope>NUCLEOTIDE SEQUENCE [LARGE SCALE GENOMIC DNA]</scope>
    <source>
        <strain evidence="2 3">CCTCC AB 2011146</strain>
    </source>
</reference>
<dbReference type="OrthoDB" id="7475241at2"/>
<dbReference type="Pfam" id="PF01890">
    <property type="entry name" value="CbiG_C"/>
    <property type="match status" value="1"/>
</dbReference>
<evidence type="ECO:0000313" key="2">
    <source>
        <dbReference type="EMBL" id="RYM11541.1"/>
    </source>
</evidence>
<sequence length="126" mass="12560">MIVAGFGFRSGVSLCSLRAAFALAGQGQPPVTHLAAAHDKLAALVPLAEVLDLPLMGVASDALAAVSTPTRSIASLNARHVGSVAEASALAAAGAGARLLSPRHISPDRMATCAIAASVNLQEIPT</sequence>
<dbReference type="RefSeq" id="WP_066653889.1">
    <property type="nucleotide sequence ID" value="NZ_SEOO01000012.1"/>
</dbReference>
<dbReference type="EMBL" id="SEOO01000012">
    <property type="protein sequence ID" value="RYM11541.1"/>
    <property type="molecule type" value="Genomic_DNA"/>
</dbReference>
<comment type="caution">
    <text evidence="2">The sequence shown here is derived from an EMBL/GenBank/DDBJ whole genome shotgun (WGS) entry which is preliminary data.</text>
</comment>
<name>A0A8G1ZI13_9SPHN</name>
<dbReference type="Proteomes" id="UP000291572">
    <property type="component" value="Unassembled WGS sequence"/>
</dbReference>
<dbReference type="Gene3D" id="3.30.420.180">
    <property type="entry name" value="CobE/GbiG C-terminal domain"/>
    <property type="match status" value="1"/>
</dbReference>
<dbReference type="InterPro" id="IPR036518">
    <property type="entry name" value="CobE/GbiG_C_sf"/>
</dbReference>
<dbReference type="GO" id="GO:0009236">
    <property type="term" value="P:cobalamin biosynthetic process"/>
    <property type="evidence" value="ECO:0007669"/>
    <property type="project" value="InterPro"/>
</dbReference>
<evidence type="ECO:0000313" key="3">
    <source>
        <dbReference type="Proteomes" id="UP000291572"/>
    </source>
</evidence>
<evidence type="ECO:0000259" key="1">
    <source>
        <dbReference type="Pfam" id="PF01890"/>
    </source>
</evidence>
<proteinExistence type="predicted"/>
<dbReference type="SUPFAM" id="SSF159664">
    <property type="entry name" value="CobE/GbiG C-terminal domain-like"/>
    <property type="match status" value="1"/>
</dbReference>
<dbReference type="InterPro" id="IPR002750">
    <property type="entry name" value="CobE/GbiG_C"/>
</dbReference>
<organism evidence="2 3">
    <name type="scientific">Sphingobium cupriresistens</name>
    <dbReference type="NCBI Taxonomy" id="1132417"/>
    <lineage>
        <taxon>Bacteria</taxon>
        <taxon>Pseudomonadati</taxon>
        <taxon>Pseudomonadota</taxon>
        <taxon>Alphaproteobacteria</taxon>
        <taxon>Sphingomonadales</taxon>
        <taxon>Sphingomonadaceae</taxon>
        <taxon>Sphingobium</taxon>
    </lineage>
</organism>
<gene>
    <name evidence="2" type="ORF">EWH12_09265</name>
</gene>
<accession>A0A8G1ZI13</accession>
<dbReference type="AlphaFoldDB" id="A0A8G1ZI13"/>
<protein>
    <submittedName>
        <fullName evidence="2">Cobalamin biosynthesis protein</fullName>
    </submittedName>
</protein>